<evidence type="ECO:0000256" key="2">
    <source>
        <dbReference type="SAM" id="Phobius"/>
    </source>
</evidence>
<feature type="compositionally biased region" description="Pro residues" evidence="1">
    <location>
        <begin position="115"/>
        <end position="128"/>
    </location>
</feature>
<dbReference type="Proteomes" id="UP000190637">
    <property type="component" value="Unassembled WGS sequence"/>
</dbReference>
<feature type="compositionally biased region" description="Low complexity" evidence="1">
    <location>
        <begin position="179"/>
        <end position="203"/>
    </location>
</feature>
<dbReference type="AlphaFoldDB" id="A0A1T4PSB8"/>
<keyword evidence="5" id="KW-1185">Reference proteome</keyword>
<evidence type="ECO:0000259" key="3">
    <source>
        <dbReference type="SMART" id="SM00894"/>
    </source>
</evidence>
<feature type="transmembrane region" description="Helical" evidence="2">
    <location>
        <begin position="70"/>
        <end position="94"/>
    </location>
</feature>
<dbReference type="STRING" id="1122192.SAMN02745673_01972"/>
<evidence type="ECO:0000256" key="1">
    <source>
        <dbReference type="SAM" id="MobiDB-lite"/>
    </source>
</evidence>
<keyword evidence="2" id="KW-0812">Transmembrane</keyword>
<feature type="transmembrane region" description="Helical" evidence="2">
    <location>
        <begin position="25"/>
        <end position="58"/>
    </location>
</feature>
<evidence type="ECO:0000313" key="4">
    <source>
        <dbReference type="EMBL" id="SJZ94452.1"/>
    </source>
</evidence>
<gene>
    <name evidence="4" type="ORF">SAMN02745673_01972</name>
</gene>
<dbReference type="InterPro" id="IPR008613">
    <property type="entry name" value="Excalibur_Ca-bd_domain"/>
</dbReference>
<dbReference type="Pfam" id="PF05901">
    <property type="entry name" value="Excalibur"/>
    <property type="match status" value="1"/>
</dbReference>
<evidence type="ECO:0000313" key="5">
    <source>
        <dbReference type="Proteomes" id="UP000190637"/>
    </source>
</evidence>
<feature type="compositionally biased region" description="Low complexity" evidence="1">
    <location>
        <begin position="158"/>
        <end position="167"/>
    </location>
</feature>
<feature type="domain" description="Excalibur calcium-binding" evidence="3">
    <location>
        <begin position="184"/>
        <end position="220"/>
    </location>
</feature>
<dbReference type="RefSeq" id="WP_078761290.1">
    <property type="nucleotide sequence ID" value="NZ_FUWS01000004.1"/>
</dbReference>
<name>A0A1T4PSB8_9ACTN</name>
<reference evidence="4 5" key="1">
    <citation type="submission" date="2017-02" db="EMBL/GenBank/DDBJ databases">
        <authorList>
            <person name="Peterson S.W."/>
        </authorList>
    </citation>
    <scope>NUCLEOTIDE SEQUENCE [LARGE SCALE GENOMIC DNA]</scope>
    <source>
        <strain evidence="4 5">DSM 45154</strain>
    </source>
</reference>
<dbReference type="EMBL" id="FUWS01000004">
    <property type="protein sequence ID" value="SJZ94452.1"/>
    <property type="molecule type" value="Genomic_DNA"/>
</dbReference>
<keyword evidence="2" id="KW-0472">Membrane</keyword>
<feature type="region of interest" description="Disordered" evidence="1">
    <location>
        <begin position="101"/>
        <end position="221"/>
    </location>
</feature>
<sequence length="221" mass="22536">MASPSPFPPPPAPPFPPPRRRSGPAIASVIVGAANVLCLFALIVPPFVGLILGFLGLAQVRRGERSGGGLAWTGIGLNGFFALLAALSVLALVASSPEAEEERAAREPASASSPSPTPSASPSDPAPSRPAEDGAQPRPAPEEEERDREPAPAEEPAEPVTVETTRAPEPPPARETEPEPAAVYYENCAAARAAGAAPVHAGEPGYAPHLDRDGDGVGCDS</sequence>
<dbReference type="SMART" id="SM00894">
    <property type="entry name" value="Excalibur"/>
    <property type="match status" value="1"/>
</dbReference>
<proteinExistence type="predicted"/>
<protein>
    <recommendedName>
        <fullName evidence="3">Excalibur calcium-binding domain-containing protein</fullName>
    </recommendedName>
</protein>
<dbReference type="Pfam" id="PF13828">
    <property type="entry name" value="DUF4190"/>
    <property type="match status" value="1"/>
</dbReference>
<keyword evidence="2" id="KW-1133">Transmembrane helix</keyword>
<dbReference type="InterPro" id="IPR025241">
    <property type="entry name" value="DUF4190"/>
</dbReference>
<accession>A0A1T4PSB8</accession>
<organism evidence="4 5">
    <name type="scientific">Marinactinospora thermotolerans DSM 45154</name>
    <dbReference type="NCBI Taxonomy" id="1122192"/>
    <lineage>
        <taxon>Bacteria</taxon>
        <taxon>Bacillati</taxon>
        <taxon>Actinomycetota</taxon>
        <taxon>Actinomycetes</taxon>
        <taxon>Streptosporangiales</taxon>
        <taxon>Nocardiopsidaceae</taxon>
        <taxon>Marinactinospora</taxon>
    </lineage>
</organism>